<evidence type="ECO:0000313" key="2">
    <source>
        <dbReference type="Proteomes" id="UP000198600"/>
    </source>
</evidence>
<dbReference type="InterPro" id="IPR030927">
    <property type="entry name" value="T2SS_GspM_XcpZ"/>
</dbReference>
<protein>
    <submittedName>
        <fullName evidence="1">Type II secretion system protein M, XcpZ-type</fullName>
    </submittedName>
</protein>
<gene>
    <name evidence="1" type="ORF">SAMN05216202_2384</name>
</gene>
<reference evidence="2" key="1">
    <citation type="submission" date="2016-10" db="EMBL/GenBank/DDBJ databases">
        <authorList>
            <person name="Varghese N."/>
            <person name="Submissions S."/>
        </authorList>
    </citation>
    <scope>NUCLEOTIDE SEQUENCE [LARGE SCALE GENOMIC DNA]</scope>
    <source>
        <strain evidence="2">LMG 2223</strain>
    </source>
</reference>
<dbReference type="Proteomes" id="UP000198600">
    <property type="component" value="Chromosome I"/>
</dbReference>
<evidence type="ECO:0000313" key="1">
    <source>
        <dbReference type="EMBL" id="SDU96687.1"/>
    </source>
</evidence>
<dbReference type="RefSeq" id="WP_084381687.1">
    <property type="nucleotide sequence ID" value="NZ_LS483433.1"/>
</dbReference>
<organism evidence="1 2">
    <name type="scientific">Pseudomonas mucidolens</name>
    <dbReference type="NCBI Taxonomy" id="46679"/>
    <lineage>
        <taxon>Bacteria</taxon>
        <taxon>Pseudomonadati</taxon>
        <taxon>Pseudomonadota</taxon>
        <taxon>Gammaproteobacteria</taxon>
        <taxon>Pseudomonadales</taxon>
        <taxon>Pseudomonadaceae</taxon>
        <taxon>Pseudomonas</taxon>
    </lineage>
</organism>
<accession>A0A1H2MTY4</accession>
<dbReference type="OrthoDB" id="7015071at2"/>
<proteinExistence type="predicted"/>
<name>A0A1H2MTY4_9PSED</name>
<dbReference type="AlphaFoldDB" id="A0A1H2MTY4"/>
<dbReference type="EMBL" id="LT629802">
    <property type="protein sequence ID" value="SDU96687.1"/>
    <property type="molecule type" value="Genomic_DNA"/>
</dbReference>
<dbReference type="NCBIfam" id="TIGR04412">
    <property type="entry name" value="T2SS_GspM_XcpZ"/>
    <property type="match status" value="1"/>
</dbReference>
<dbReference type="STRING" id="46679.SAMN05216202_2384"/>
<keyword evidence="2" id="KW-1185">Reference proteome</keyword>
<sequence>MSTRLLEYLASFRQLPPMRRYCVLAGWSMVLLLLLVLITRPLLAAWQDAREWQVLAQQAQALAPPAVFSNEQWQALAASRQWVLTHVEQQDGRWQLQGELPGPEALQQLLRTVQEQGGRPLQWSLSQGGQGYAFSLEVAEGAAGP</sequence>